<dbReference type="AlphaFoldDB" id="A0A0F9UHR7"/>
<evidence type="ECO:0000313" key="1">
    <source>
        <dbReference type="EMBL" id="KKN86897.1"/>
    </source>
</evidence>
<dbReference type="EMBL" id="LAZR01000143">
    <property type="protein sequence ID" value="KKN86897.1"/>
    <property type="molecule type" value="Genomic_DNA"/>
</dbReference>
<accession>A0A0F9UHR7</accession>
<sequence>MKTAIAHLEVISGTPDEHALPENADYVINQLKIALDSIQDITPDCIHSDGYTKGQDCPYGMTL</sequence>
<organism evidence="1">
    <name type="scientific">marine sediment metagenome</name>
    <dbReference type="NCBI Taxonomy" id="412755"/>
    <lineage>
        <taxon>unclassified sequences</taxon>
        <taxon>metagenomes</taxon>
        <taxon>ecological metagenomes</taxon>
    </lineage>
</organism>
<protein>
    <submittedName>
        <fullName evidence="1">Uncharacterized protein</fullName>
    </submittedName>
</protein>
<name>A0A0F9UHR7_9ZZZZ</name>
<gene>
    <name evidence="1" type="ORF">LCGC14_0264600</name>
</gene>
<proteinExistence type="predicted"/>
<comment type="caution">
    <text evidence="1">The sequence shown here is derived from an EMBL/GenBank/DDBJ whole genome shotgun (WGS) entry which is preliminary data.</text>
</comment>
<reference evidence="1" key="1">
    <citation type="journal article" date="2015" name="Nature">
        <title>Complex archaea that bridge the gap between prokaryotes and eukaryotes.</title>
        <authorList>
            <person name="Spang A."/>
            <person name="Saw J.H."/>
            <person name="Jorgensen S.L."/>
            <person name="Zaremba-Niedzwiedzka K."/>
            <person name="Martijn J."/>
            <person name="Lind A.E."/>
            <person name="van Eijk R."/>
            <person name="Schleper C."/>
            <person name="Guy L."/>
            <person name="Ettema T.J."/>
        </authorList>
    </citation>
    <scope>NUCLEOTIDE SEQUENCE</scope>
</reference>